<dbReference type="RefSeq" id="WP_168488043.1">
    <property type="nucleotide sequence ID" value="NZ_JAAZSQ010000019.1"/>
</dbReference>
<dbReference type="Proteomes" id="UP000544090">
    <property type="component" value="Unassembled WGS sequence"/>
</dbReference>
<gene>
    <name evidence="2" type="ORF">HGG74_16265</name>
</gene>
<comment type="caution">
    <text evidence="2">The sequence shown here is derived from an EMBL/GenBank/DDBJ whole genome shotgun (WGS) entry which is preliminary data.</text>
</comment>
<evidence type="ECO:0000256" key="1">
    <source>
        <dbReference type="SAM" id="SignalP"/>
    </source>
</evidence>
<feature type="signal peptide" evidence="1">
    <location>
        <begin position="1"/>
        <end position="36"/>
    </location>
</feature>
<protein>
    <recommendedName>
        <fullName evidence="4">Lipoprotein</fullName>
    </recommendedName>
</protein>
<accession>A0A7X6HH45</accession>
<dbReference type="EMBL" id="JAAZSQ010000019">
    <property type="protein sequence ID" value="NKX56058.1"/>
    <property type="molecule type" value="Genomic_DNA"/>
</dbReference>
<organism evidence="2 3">
    <name type="scientific">Arthrobacter mobilis</name>
    <dbReference type="NCBI Taxonomy" id="2724944"/>
    <lineage>
        <taxon>Bacteria</taxon>
        <taxon>Bacillati</taxon>
        <taxon>Actinomycetota</taxon>
        <taxon>Actinomycetes</taxon>
        <taxon>Micrococcales</taxon>
        <taxon>Micrococcaceae</taxon>
        <taxon>Arthrobacter</taxon>
    </lineage>
</organism>
<evidence type="ECO:0008006" key="4">
    <source>
        <dbReference type="Google" id="ProtNLM"/>
    </source>
</evidence>
<feature type="chain" id="PRO_5031078476" description="Lipoprotein" evidence="1">
    <location>
        <begin position="37"/>
        <end position="510"/>
    </location>
</feature>
<proteinExistence type="predicted"/>
<evidence type="ECO:0000313" key="3">
    <source>
        <dbReference type="Proteomes" id="UP000544090"/>
    </source>
</evidence>
<name>A0A7X6HH45_9MICC</name>
<sequence length="510" mass="53634">MTSTAGSGRLRLRRLLAAAGLAASLLLSGCTGSAPAGETGAAGPAGKPQRNPDQVYLRTAPAAPQLLTGSDAEAALAASAALFETSPLAVAAAADDAAAIAAGAEEAVSLGVPLLLSGGGLAAELRRLQVREVKVHGRPEGGWEPLLDGIRMLGAQDPVRAPVAAAAAPAWSVLLGHEARSLPATRAVVAASGARMHTDPAADPRQDPETVAFLRQAPENSVLGIGASFGSPAEFGERVQAALTVPELPGGGLLAFPARRMVALYGHPSGPALGALGEQGIDAAIGRVKKLAASYQQYSREPVIPAFEIIASVASASPGADGRYSSLSDPEELRPWVEAAGEAGVYVVLDLQPGRTDFPTQAKHYAELLALPHVGLALDPEWRLAAGQRHMEQIGSVDAAEINKVSGWLARLTREHNLPQKVLIIHQFRQDMVRNEHRVDTSHEELAVVVHADGHGTAGQKMETWNSLLQVAPRGVWMGWKNFYDEDKPTFTPRQTYRDVDPAPWFVSYQ</sequence>
<dbReference type="AlphaFoldDB" id="A0A7X6HH45"/>
<evidence type="ECO:0000313" key="2">
    <source>
        <dbReference type="EMBL" id="NKX56058.1"/>
    </source>
</evidence>
<keyword evidence="1" id="KW-0732">Signal</keyword>
<reference evidence="2 3" key="1">
    <citation type="submission" date="2020-04" db="EMBL/GenBank/DDBJ databases">
        <title>Arthrobacter sp. nov.</title>
        <authorList>
            <person name="Liu S."/>
        </authorList>
    </citation>
    <scope>NUCLEOTIDE SEQUENCE [LARGE SCALE GENOMIC DNA]</scope>
    <source>
        <strain evidence="2 3">E918</strain>
    </source>
</reference>
<keyword evidence="3" id="KW-1185">Reference proteome</keyword>